<dbReference type="AlphaFoldDB" id="A0A7J4XCD4"/>
<evidence type="ECO:0000313" key="2">
    <source>
        <dbReference type="Proteomes" id="UP000422221"/>
    </source>
</evidence>
<dbReference type="Proteomes" id="UP000422221">
    <property type="component" value="Unassembled WGS sequence"/>
</dbReference>
<reference evidence="1 2" key="1">
    <citation type="journal article" date="2019" name="Nat. Med.">
        <title>A library of human gut bacterial isolates paired with longitudinal multiomics data enables mechanistic microbiome research.</title>
        <authorList>
            <person name="Poyet M."/>
            <person name="Groussin M."/>
            <person name="Gibbons S.M."/>
            <person name="Avila-Pacheco J."/>
            <person name="Jiang X."/>
            <person name="Kearney S.M."/>
            <person name="Perrotta A.R."/>
            <person name="Berdy B."/>
            <person name="Zhao S."/>
            <person name="Lieberman T.D."/>
            <person name="Swanson P.K."/>
            <person name="Smith M."/>
            <person name="Roesemann S."/>
            <person name="Alexander J.E."/>
            <person name="Rich S.A."/>
            <person name="Livny J."/>
            <person name="Vlamakis H."/>
            <person name="Clish C."/>
            <person name="Bullock K."/>
            <person name="Deik A."/>
            <person name="Scott J."/>
            <person name="Pierce K.A."/>
            <person name="Xavier R.J."/>
            <person name="Alm E.J."/>
        </authorList>
    </citation>
    <scope>NUCLEOTIDE SEQUENCE [LARGE SCALE GENOMIC DNA]</scope>
    <source>
        <strain evidence="1 2">BIOML-A10</strain>
    </source>
</reference>
<dbReference type="EMBL" id="VWMK01000039">
    <property type="protein sequence ID" value="KAA3756961.1"/>
    <property type="molecule type" value="Genomic_DNA"/>
</dbReference>
<sequence>MSDEFNNLHYDSSGKEAGYYFQYSVLNSAEWNQRTRLRQVAQDIDKVIKDTAPDEFYFNFGGYQGKFLLNHKRQWVVQCDRPI</sequence>
<protein>
    <submittedName>
        <fullName evidence="1">Uncharacterized protein</fullName>
    </submittedName>
</protein>
<comment type="caution">
    <text evidence="1">The sequence shown here is derived from an EMBL/GenBank/DDBJ whole genome shotgun (WGS) entry which is preliminary data.</text>
</comment>
<evidence type="ECO:0000313" key="1">
    <source>
        <dbReference type="EMBL" id="KAA3756961.1"/>
    </source>
</evidence>
<accession>A0A7J4XCD4</accession>
<dbReference type="RefSeq" id="WP_130058152.1">
    <property type="nucleotide sequence ID" value="NZ_CP081899.1"/>
</dbReference>
<organism evidence="1 2">
    <name type="scientific">Bacteroides salyersiae</name>
    <dbReference type="NCBI Taxonomy" id="291644"/>
    <lineage>
        <taxon>Bacteria</taxon>
        <taxon>Pseudomonadati</taxon>
        <taxon>Bacteroidota</taxon>
        <taxon>Bacteroidia</taxon>
        <taxon>Bacteroidales</taxon>
        <taxon>Bacteroidaceae</taxon>
        <taxon>Bacteroides</taxon>
    </lineage>
</organism>
<proteinExistence type="predicted"/>
<name>A0A7J4XCD4_9BACE</name>
<gene>
    <name evidence="1" type="ORF">F3F73_22995</name>
</gene>